<dbReference type="EMBL" id="BAAALD010000002">
    <property type="protein sequence ID" value="GAA1069733.1"/>
    <property type="molecule type" value="Genomic_DNA"/>
</dbReference>
<gene>
    <name evidence="7 9" type="primary">tatC</name>
    <name evidence="9" type="ORF">GCM10009663_03190</name>
</gene>
<proteinExistence type="inferred from homology"/>
<evidence type="ECO:0000313" key="9">
    <source>
        <dbReference type="EMBL" id="GAA1069733.1"/>
    </source>
</evidence>
<comment type="subunit">
    <text evidence="7">The Tat system comprises two distinct complexes: a TatABC complex, containing multiple copies of TatA, TatB and TatC subunits, and a separate TatA complex, containing only TatA subunits. Substrates initially bind to the TatABC complex, which probably triggers association of the separate TatA complex to form the active translocon.</text>
</comment>
<dbReference type="PANTHER" id="PTHR30371">
    <property type="entry name" value="SEC-INDEPENDENT PROTEIN TRANSLOCASE PROTEIN TATC"/>
    <property type="match status" value="1"/>
</dbReference>
<dbReference type="HAMAP" id="MF_00902">
    <property type="entry name" value="TatC"/>
    <property type="match status" value="1"/>
</dbReference>
<evidence type="ECO:0000256" key="6">
    <source>
        <dbReference type="ARBA" id="ARBA00023136"/>
    </source>
</evidence>
<name>A0ABN1TA61_9ACTN</name>
<comment type="similarity">
    <text evidence="7">Belongs to the TatC family.</text>
</comment>
<protein>
    <recommendedName>
        <fullName evidence="7">Sec-independent protein translocase protein TatC</fullName>
    </recommendedName>
</protein>
<comment type="subcellular location">
    <subcellularLocation>
        <location evidence="7">Cell membrane</location>
        <topology evidence="7">Multi-pass membrane protein</topology>
    </subcellularLocation>
    <subcellularLocation>
        <location evidence="1">Membrane</location>
        <topology evidence="1">Multi-pass membrane protein</topology>
    </subcellularLocation>
</comment>
<feature type="transmembrane region" description="Helical" evidence="7">
    <location>
        <begin position="31"/>
        <end position="49"/>
    </location>
</feature>
<evidence type="ECO:0000256" key="7">
    <source>
        <dbReference type="HAMAP-Rule" id="MF_00902"/>
    </source>
</evidence>
<evidence type="ECO:0000256" key="4">
    <source>
        <dbReference type="ARBA" id="ARBA00022989"/>
    </source>
</evidence>
<evidence type="ECO:0000256" key="8">
    <source>
        <dbReference type="SAM" id="MobiDB-lite"/>
    </source>
</evidence>
<evidence type="ECO:0000256" key="3">
    <source>
        <dbReference type="ARBA" id="ARBA00022927"/>
    </source>
</evidence>
<reference evidence="9 10" key="1">
    <citation type="journal article" date="2019" name="Int. J. Syst. Evol. Microbiol.">
        <title>The Global Catalogue of Microorganisms (GCM) 10K type strain sequencing project: providing services to taxonomists for standard genome sequencing and annotation.</title>
        <authorList>
            <consortium name="The Broad Institute Genomics Platform"/>
            <consortium name="The Broad Institute Genome Sequencing Center for Infectious Disease"/>
            <person name="Wu L."/>
            <person name="Ma J."/>
        </authorList>
    </citation>
    <scope>NUCLEOTIDE SEQUENCE [LARGE SCALE GENOMIC DNA]</scope>
    <source>
        <strain evidence="9 10">JCM 13002</strain>
    </source>
</reference>
<dbReference type="Pfam" id="PF00902">
    <property type="entry name" value="TatC"/>
    <property type="match status" value="1"/>
</dbReference>
<feature type="transmembrane region" description="Helical" evidence="7">
    <location>
        <begin position="93"/>
        <end position="115"/>
    </location>
</feature>
<dbReference type="PANTHER" id="PTHR30371:SF0">
    <property type="entry name" value="SEC-INDEPENDENT PROTEIN TRANSLOCASE PROTEIN TATC, CHLOROPLASTIC-RELATED"/>
    <property type="match status" value="1"/>
</dbReference>
<comment type="function">
    <text evidence="7">Part of the twin-arginine translocation (Tat) system that transports large folded proteins containing a characteristic twin-arginine motif in their signal peptide across membranes. Together with TatB, TatC is part of a receptor directly interacting with Tat signal peptides.</text>
</comment>
<keyword evidence="10" id="KW-1185">Reference proteome</keyword>
<evidence type="ECO:0000313" key="10">
    <source>
        <dbReference type="Proteomes" id="UP001499987"/>
    </source>
</evidence>
<feature type="region of interest" description="Disordered" evidence="8">
    <location>
        <begin position="287"/>
        <end position="313"/>
    </location>
</feature>
<dbReference type="NCBIfam" id="TIGR00945">
    <property type="entry name" value="tatC"/>
    <property type="match status" value="1"/>
</dbReference>
<accession>A0ABN1TA61</accession>
<keyword evidence="7" id="KW-1003">Cell membrane</keyword>
<keyword evidence="7" id="KW-0813">Transport</keyword>
<keyword evidence="3 7" id="KW-0653">Protein transport</keyword>
<comment type="caution">
    <text evidence="9">The sequence shown here is derived from an EMBL/GenBank/DDBJ whole genome shotgun (WGS) entry which is preliminary data.</text>
</comment>
<evidence type="ECO:0000256" key="5">
    <source>
        <dbReference type="ARBA" id="ARBA00023010"/>
    </source>
</evidence>
<keyword evidence="5 7" id="KW-0811">Translocation</keyword>
<dbReference type="PRINTS" id="PR01840">
    <property type="entry name" value="TATCFAMILY"/>
</dbReference>
<feature type="compositionally biased region" description="Low complexity" evidence="8">
    <location>
        <begin position="287"/>
        <end position="296"/>
    </location>
</feature>
<feature type="transmembrane region" description="Helical" evidence="7">
    <location>
        <begin position="209"/>
        <end position="226"/>
    </location>
</feature>
<keyword evidence="4 7" id="KW-1133">Transmembrane helix</keyword>
<feature type="transmembrane region" description="Helical" evidence="7">
    <location>
        <begin position="180"/>
        <end position="202"/>
    </location>
</feature>
<evidence type="ECO:0000256" key="2">
    <source>
        <dbReference type="ARBA" id="ARBA00022692"/>
    </source>
</evidence>
<dbReference type="Proteomes" id="UP001499987">
    <property type="component" value="Unassembled WGS sequence"/>
</dbReference>
<sequence>MSKSSKAPKPPKDPEGRMALADHLRELRNRVVKSVLAIVITTVVAFYFHRELTNFLLEPLPSCGEKGLTATGERCGVVSTIGLLTPFTLALKVSLTAGVVAATPIWLYQLWAFVAPGLHKHERKYSMSFLAAGVPLFLAGAVLAYLILPATAKMLISFAPTETVPIMPAEDYLDVVTRMVLVFGGAFELPLLLVMLNLIGVLSGKRLLGWWRGMVMGITVFAAFATPSADPLSMLALAAPIWALYFLAAGIAVLNDRRRARRNPDAGLGDEEASHLDLSVEGVDGPESIEASAAPEAPAPVPAARTEQMDDIT</sequence>
<keyword evidence="2 7" id="KW-0812">Transmembrane</keyword>
<feature type="transmembrane region" description="Helical" evidence="7">
    <location>
        <begin position="232"/>
        <end position="254"/>
    </location>
</feature>
<feature type="transmembrane region" description="Helical" evidence="7">
    <location>
        <begin position="127"/>
        <end position="148"/>
    </location>
</feature>
<evidence type="ECO:0000256" key="1">
    <source>
        <dbReference type="ARBA" id="ARBA00004141"/>
    </source>
</evidence>
<organism evidence="9 10">
    <name type="scientific">Kitasatospora arboriphila</name>
    <dbReference type="NCBI Taxonomy" id="258052"/>
    <lineage>
        <taxon>Bacteria</taxon>
        <taxon>Bacillati</taxon>
        <taxon>Actinomycetota</taxon>
        <taxon>Actinomycetes</taxon>
        <taxon>Kitasatosporales</taxon>
        <taxon>Streptomycetaceae</taxon>
        <taxon>Kitasatospora</taxon>
    </lineage>
</organism>
<keyword evidence="6 7" id="KW-0472">Membrane</keyword>
<dbReference type="InterPro" id="IPR002033">
    <property type="entry name" value="TatC"/>
</dbReference>